<protein>
    <submittedName>
        <fullName evidence="1">Uncharacterized protein</fullName>
    </submittedName>
</protein>
<proteinExistence type="predicted"/>
<organism evidence="1">
    <name type="scientific">Rhizophora mucronata</name>
    <name type="common">Asiatic mangrove</name>
    <dbReference type="NCBI Taxonomy" id="61149"/>
    <lineage>
        <taxon>Eukaryota</taxon>
        <taxon>Viridiplantae</taxon>
        <taxon>Streptophyta</taxon>
        <taxon>Embryophyta</taxon>
        <taxon>Tracheophyta</taxon>
        <taxon>Spermatophyta</taxon>
        <taxon>Magnoliopsida</taxon>
        <taxon>eudicotyledons</taxon>
        <taxon>Gunneridae</taxon>
        <taxon>Pentapetalae</taxon>
        <taxon>rosids</taxon>
        <taxon>fabids</taxon>
        <taxon>Malpighiales</taxon>
        <taxon>Rhizophoraceae</taxon>
        <taxon>Rhizophora</taxon>
    </lineage>
</organism>
<evidence type="ECO:0000313" key="1">
    <source>
        <dbReference type="EMBL" id="MBX64279.1"/>
    </source>
</evidence>
<dbReference type="EMBL" id="GGEC01083795">
    <property type="protein sequence ID" value="MBX64279.1"/>
    <property type="molecule type" value="Transcribed_RNA"/>
</dbReference>
<name>A0A2P2QBH5_RHIMU</name>
<sequence length="37" mass="4167">MVPLAAVRDTMLLFVGYSFAIPKSETFGMNFSSRRIL</sequence>
<dbReference type="AlphaFoldDB" id="A0A2P2QBH5"/>
<reference evidence="1" key="1">
    <citation type="submission" date="2018-02" db="EMBL/GenBank/DDBJ databases">
        <title>Rhizophora mucronata_Transcriptome.</title>
        <authorList>
            <person name="Meera S.P."/>
            <person name="Sreeshan A."/>
            <person name="Augustine A."/>
        </authorList>
    </citation>
    <scope>NUCLEOTIDE SEQUENCE</scope>
    <source>
        <tissue evidence="1">Leaf</tissue>
    </source>
</reference>
<accession>A0A2P2QBH5</accession>